<dbReference type="NCBIfam" id="NF001390">
    <property type="entry name" value="PRK00281.1-4"/>
    <property type="match status" value="1"/>
</dbReference>
<evidence type="ECO:0000256" key="8">
    <source>
        <dbReference type="ARBA" id="ARBA00022989"/>
    </source>
</evidence>
<feature type="transmembrane region" description="Helical" evidence="14">
    <location>
        <begin position="44"/>
        <end position="61"/>
    </location>
</feature>
<evidence type="ECO:0000256" key="4">
    <source>
        <dbReference type="ARBA" id="ARBA00021581"/>
    </source>
</evidence>
<evidence type="ECO:0000256" key="11">
    <source>
        <dbReference type="ARBA" id="ARBA00032707"/>
    </source>
</evidence>
<keyword evidence="9 14" id="KW-0472">Membrane</keyword>
<accession>A0A239BTS4</accession>
<keyword evidence="5 14" id="KW-1003">Cell membrane</keyword>
<feature type="transmembrane region" description="Helical" evidence="14">
    <location>
        <begin position="247"/>
        <end position="267"/>
    </location>
</feature>
<feature type="transmembrane region" description="Helical" evidence="14">
    <location>
        <begin position="220"/>
        <end position="241"/>
    </location>
</feature>
<dbReference type="GO" id="GO:0008360">
    <property type="term" value="P:regulation of cell shape"/>
    <property type="evidence" value="ECO:0007669"/>
    <property type="project" value="UniProtKB-KW"/>
</dbReference>
<dbReference type="OrthoDB" id="9808289at2"/>
<feature type="transmembrane region" description="Helical" evidence="14">
    <location>
        <begin position="187"/>
        <end position="208"/>
    </location>
</feature>
<comment type="similarity">
    <text evidence="2 14">Belongs to the UppP family.</text>
</comment>
<dbReference type="HAMAP" id="MF_01006">
    <property type="entry name" value="Undec_diphosphatase"/>
    <property type="match status" value="1"/>
</dbReference>
<evidence type="ECO:0000256" key="10">
    <source>
        <dbReference type="ARBA" id="ARBA00023251"/>
    </source>
</evidence>
<comment type="subcellular location">
    <subcellularLocation>
        <location evidence="1 14">Cell membrane</location>
        <topology evidence="1 14">Multi-pass membrane protein</topology>
    </subcellularLocation>
</comment>
<evidence type="ECO:0000256" key="5">
    <source>
        <dbReference type="ARBA" id="ARBA00022475"/>
    </source>
</evidence>
<keyword evidence="16" id="KW-1185">Reference proteome</keyword>
<keyword evidence="6 14" id="KW-0812">Transmembrane</keyword>
<dbReference type="NCBIfam" id="NF001389">
    <property type="entry name" value="PRK00281.1-2"/>
    <property type="match status" value="1"/>
</dbReference>
<dbReference type="GO" id="GO:0005886">
    <property type="term" value="C:plasma membrane"/>
    <property type="evidence" value="ECO:0007669"/>
    <property type="project" value="UniProtKB-SubCell"/>
</dbReference>
<comment type="miscellaneous">
    <text evidence="14">Bacitracin is thought to be involved in the inhibition of peptidoglycan synthesis by sequestering undecaprenyl diphosphate, thereby reducing the pool of lipid carrier available.</text>
</comment>
<keyword evidence="14" id="KW-0573">Peptidoglycan synthesis</keyword>
<evidence type="ECO:0000256" key="2">
    <source>
        <dbReference type="ARBA" id="ARBA00010621"/>
    </source>
</evidence>
<dbReference type="EC" id="3.6.1.27" evidence="3 14"/>
<keyword evidence="10 14" id="KW-0046">Antibiotic resistance</keyword>
<keyword evidence="7 14" id="KW-0378">Hydrolase</keyword>
<sequence>MAPWHVALIMGLVEGLTEFLPVSSTGHLILAGHLMNFTGPKAESFEIAIQLGAILSVAVLYRDRFAGLLKSSPARNFSGLRGVLLLFLTSLPALVLGFFAHKAIKAHLFGPRTVALAFVVGALLMMLAERLAARTSRARRVGGLDSLDPGLALGVGFFQCLSLWPGFSRSGATIMGGMLLGVDRRTAAEYSFLAAVPVMCAAVGYDLLKSWRLFENGDLGFLAVGFVVSFISAIVAVKGFIGLVSRMTLVPFALYRLALAPLVWYFWPA</sequence>
<evidence type="ECO:0000256" key="13">
    <source>
        <dbReference type="ARBA" id="ARBA00047594"/>
    </source>
</evidence>
<keyword evidence="14" id="KW-0961">Cell wall biogenesis/degradation</keyword>
<comment type="catalytic activity">
    <reaction evidence="13 14">
        <text>di-trans,octa-cis-undecaprenyl diphosphate + H2O = di-trans,octa-cis-undecaprenyl phosphate + phosphate + H(+)</text>
        <dbReference type="Rhea" id="RHEA:28094"/>
        <dbReference type="ChEBI" id="CHEBI:15377"/>
        <dbReference type="ChEBI" id="CHEBI:15378"/>
        <dbReference type="ChEBI" id="CHEBI:43474"/>
        <dbReference type="ChEBI" id="CHEBI:58405"/>
        <dbReference type="ChEBI" id="CHEBI:60392"/>
        <dbReference type="EC" id="3.6.1.27"/>
    </reaction>
</comment>
<evidence type="ECO:0000256" key="12">
    <source>
        <dbReference type="ARBA" id="ARBA00032932"/>
    </source>
</evidence>
<protein>
    <recommendedName>
        <fullName evidence="4 14">Undecaprenyl-diphosphatase</fullName>
        <ecNumber evidence="3 14">3.6.1.27</ecNumber>
    </recommendedName>
    <alternativeName>
        <fullName evidence="12 14">Bacitracin resistance protein</fullName>
    </alternativeName>
    <alternativeName>
        <fullName evidence="11 14">Undecaprenyl pyrophosphate phosphatase</fullName>
    </alternativeName>
</protein>
<organism evidence="15 16">
    <name type="scientific">Humidesulfovibrio mexicanus</name>
    <dbReference type="NCBI Taxonomy" id="147047"/>
    <lineage>
        <taxon>Bacteria</taxon>
        <taxon>Pseudomonadati</taxon>
        <taxon>Thermodesulfobacteriota</taxon>
        <taxon>Desulfovibrionia</taxon>
        <taxon>Desulfovibrionales</taxon>
        <taxon>Desulfovibrionaceae</taxon>
        <taxon>Humidesulfovibrio</taxon>
    </lineage>
</organism>
<dbReference type="GO" id="GO:0071555">
    <property type="term" value="P:cell wall organization"/>
    <property type="evidence" value="ECO:0007669"/>
    <property type="project" value="UniProtKB-KW"/>
</dbReference>
<feature type="transmembrane region" description="Helical" evidence="14">
    <location>
        <begin position="106"/>
        <end position="128"/>
    </location>
</feature>
<dbReference type="EMBL" id="FZOC01000006">
    <property type="protein sequence ID" value="SNS10563.1"/>
    <property type="molecule type" value="Genomic_DNA"/>
</dbReference>
<evidence type="ECO:0000256" key="14">
    <source>
        <dbReference type="HAMAP-Rule" id="MF_01006"/>
    </source>
</evidence>
<dbReference type="Proteomes" id="UP000198324">
    <property type="component" value="Unassembled WGS sequence"/>
</dbReference>
<evidence type="ECO:0000256" key="1">
    <source>
        <dbReference type="ARBA" id="ARBA00004651"/>
    </source>
</evidence>
<evidence type="ECO:0000256" key="9">
    <source>
        <dbReference type="ARBA" id="ARBA00023136"/>
    </source>
</evidence>
<dbReference type="PANTHER" id="PTHR30622">
    <property type="entry name" value="UNDECAPRENYL-DIPHOSPHATASE"/>
    <property type="match status" value="1"/>
</dbReference>
<dbReference type="GO" id="GO:0009252">
    <property type="term" value="P:peptidoglycan biosynthetic process"/>
    <property type="evidence" value="ECO:0007669"/>
    <property type="project" value="UniProtKB-KW"/>
</dbReference>
<name>A0A239BTS4_9BACT</name>
<dbReference type="GO" id="GO:0050380">
    <property type="term" value="F:undecaprenyl-diphosphatase activity"/>
    <property type="evidence" value="ECO:0007669"/>
    <property type="project" value="UniProtKB-UniRule"/>
</dbReference>
<evidence type="ECO:0000313" key="16">
    <source>
        <dbReference type="Proteomes" id="UP000198324"/>
    </source>
</evidence>
<keyword evidence="14" id="KW-0133">Cell shape</keyword>
<dbReference type="RefSeq" id="WP_089274963.1">
    <property type="nucleotide sequence ID" value="NZ_FZOC01000006.1"/>
</dbReference>
<dbReference type="InterPro" id="IPR003824">
    <property type="entry name" value="UppP"/>
</dbReference>
<dbReference type="AlphaFoldDB" id="A0A239BTS4"/>
<reference evidence="15" key="1">
    <citation type="submission" date="2017-06" db="EMBL/GenBank/DDBJ databases">
        <authorList>
            <person name="Kim H.J."/>
            <person name="Triplett B.A."/>
        </authorList>
    </citation>
    <scope>NUCLEOTIDE SEQUENCE [LARGE SCALE GENOMIC DNA]</scope>
    <source>
        <strain evidence="15">DSM 13116</strain>
    </source>
</reference>
<proteinExistence type="inferred from homology"/>
<evidence type="ECO:0000256" key="7">
    <source>
        <dbReference type="ARBA" id="ARBA00022801"/>
    </source>
</evidence>
<evidence type="ECO:0000313" key="15">
    <source>
        <dbReference type="EMBL" id="SNS10563.1"/>
    </source>
</evidence>
<dbReference type="PANTHER" id="PTHR30622:SF3">
    <property type="entry name" value="UNDECAPRENYL-DIPHOSPHATASE"/>
    <property type="match status" value="1"/>
</dbReference>
<gene>
    <name evidence="14" type="primary">uppP</name>
    <name evidence="15" type="ORF">SAMN04488503_2760</name>
</gene>
<dbReference type="GO" id="GO:0046677">
    <property type="term" value="P:response to antibiotic"/>
    <property type="evidence" value="ECO:0007669"/>
    <property type="project" value="UniProtKB-UniRule"/>
</dbReference>
<dbReference type="NCBIfam" id="TIGR00753">
    <property type="entry name" value="undec_PP_bacA"/>
    <property type="match status" value="1"/>
</dbReference>
<feature type="transmembrane region" description="Helical" evidence="14">
    <location>
        <begin position="82"/>
        <end position="100"/>
    </location>
</feature>
<evidence type="ECO:0000256" key="6">
    <source>
        <dbReference type="ARBA" id="ARBA00022692"/>
    </source>
</evidence>
<dbReference type="Pfam" id="PF02673">
    <property type="entry name" value="BacA"/>
    <property type="match status" value="1"/>
</dbReference>
<keyword evidence="8 14" id="KW-1133">Transmembrane helix</keyword>
<evidence type="ECO:0000256" key="3">
    <source>
        <dbReference type="ARBA" id="ARBA00012374"/>
    </source>
</evidence>
<comment type="function">
    <text evidence="14">Catalyzes the dephosphorylation of undecaprenyl diphosphate (UPP). Confers resistance to bacitracin.</text>
</comment>